<keyword evidence="2" id="KW-0732">Signal</keyword>
<feature type="region of interest" description="Disordered" evidence="1">
    <location>
        <begin position="203"/>
        <end position="222"/>
    </location>
</feature>
<comment type="caution">
    <text evidence="3">The sequence shown here is derived from an EMBL/GenBank/DDBJ whole genome shotgun (WGS) entry which is preliminary data.</text>
</comment>
<accession>A0A367ZKQ1</accession>
<feature type="chain" id="PRO_5017025278" description="Carboxypeptidase regulatory-like domain-containing protein" evidence="2">
    <location>
        <begin position="22"/>
        <end position="387"/>
    </location>
</feature>
<protein>
    <recommendedName>
        <fullName evidence="5">Carboxypeptidase regulatory-like domain-containing protein</fullName>
    </recommendedName>
</protein>
<evidence type="ECO:0000313" key="3">
    <source>
        <dbReference type="EMBL" id="RCK78668.1"/>
    </source>
</evidence>
<reference evidence="3 4" key="1">
    <citation type="submission" date="2018-05" db="EMBL/GenBank/DDBJ databases">
        <title>A metagenomic window into the 2 km-deep terrestrial subsurface aquifer revealed taxonomically and functionally diverse microbial community comprising novel uncultured bacterial lineages.</title>
        <authorList>
            <person name="Kadnikov V.V."/>
            <person name="Mardanov A.V."/>
            <person name="Beletsky A.V."/>
            <person name="Banks D."/>
            <person name="Pimenov N.V."/>
            <person name="Frank Y.A."/>
            <person name="Karnachuk O.V."/>
            <person name="Ravin N.V."/>
        </authorList>
    </citation>
    <scope>NUCLEOTIDE SEQUENCE [LARGE SCALE GENOMIC DNA]</scope>
    <source>
        <strain evidence="3">BY5</strain>
    </source>
</reference>
<evidence type="ECO:0000256" key="1">
    <source>
        <dbReference type="SAM" id="MobiDB-lite"/>
    </source>
</evidence>
<feature type="signal peptide" evidence="2">
    <location>
        <begin position="1"/>
        <end position="21"/>
    </location>
</feature>
<dbReference type="SUPFAM" id="SSF49478">
    <property type="entry name" value="Cna protein B-type domain"/>
    <property type="match status" value="1"/>
</dbReference>
<evidence type="ECO:0000256" key="2">
    <source>
        <dbReference type="SAM" id="SignalP"/>
    </source>
</evidence>
<dbReference type="AlphaFoldDB" id="A0A367ZKQ1"/>
<sequence length="387" mass="41087">MRLAFVGLALALAAISMLRVGETSSAAASADLTRLDLAGSMQQVLDELGLALPVASPSHRCASQSFSDVATEQRSFLEQLDQAALLRGFADRTFRPTLAIRWGEALYHWSRLLKWLEERGNVLAVATGPAVAAVAVPPRWAWLRADLERLFRLGVMDAALVSDLRPEAIADRNRWQGIVARTVQAWRSGNHAAVVAPPVDAASRSGAATSSPTPAGAAAPSAPSLAGPVLTIEVRDSIQRQPVVGAQVVANGRPLAPSADGRFRLPLPAPGAKLDLLFTAAGHASLRLRHIAGTRSDLSILLKPLRATLTVRVQSAADRQPLRGASVKLGDRQVTSDGRGQAVFRGLPPGYHAVEAVAPGFQPTRQLIYLEETGSTRSLRLQPQLGS</sequence>
<dbReference type="EMBL" id="QOQW01000020">
    <property type="protein sequence ID" value="RCK78668.1"/>
    <property type="molecule type" value="Genomic_DNA"/>
</dbReference>
<dbReference type="Pfam" id="PF13620">
    <property type="entry name" value="CarboxypepD_reg"/>
    <property type="match status" value="1"/>
</dbReference>
<gene>
    <name evidence="3" type="ORF">OZSIB_1195</name>
</gene>
<evidence type="ECO:0000313" key="4">
    <source>
        <dbReference type="Proteomes" id="UP000252355"/>
    </source>
</evidence>
<organism evidence="3 4">
    <name type="scientific">Candidatus Ozemobacter sibiricus</name>
    <dbReference type="NCBI Taxonomy" id="2268124"/>
    <lineage>
        <taxon>Bacteria</taxon>
        <taxon>Candidatus Ozemobacteria</taxon>
        <taxon>Candidatus Ozemobacterales</taxon>
        <taxon>Candidatus Ozemobacteraceae</taxon>
        <taxon>Candidatus Ozemobacter</taxon>
    </lineage>
</organism>
<dbReference type="Proteomes" id="UP000252355">
    <property type="component" value="Unassembled WGS sequence"/>
</dbReference>
<proteinExistence type="predicted"/>
<name>A0A367ZKQ1_9BACT</name>
<dbReference type="Gene3D" id="2.60.40.1120">
    <property type="entry name" value="Carboxypeptidase-like, regulatory domain"/>
    <property type="match status" value="1"/>
</dbReference>
<evidence type="ECO:0008006" key="5">
    <source>
        <dbReference type="Google" id="ProtNLM"/>
    </source>
</evidence>